<dbReference type="Proteomes" id="UP000078576">
    <property type="component" value="Unassembled WGS sequence"/>
</dbReference>
<keyword evidence="2" id="KW-1185">Reference proteome</keyword>
<dbReference type="InterPro" id="IPR022085">
    <property type="entry name" value="OpdG"/>
</dbReference>
<dbReference type="PANTHER" id="PTHR38797:SF4">
    <property type="entry name" value="NUCLEAR PORE COMPLEX PROTEIN NUP85"/>
    <property type="match status" value="1"/>
</dbReference>
<sequence length="221" mass="25210">MEVDLQPVEALDLWGSERPILNVLKATLQYPANPLTKGAKLAEDIKFFCKAVEDDPDNDIFWEIWPVVLEIASCIPPGHSWQDSLIQSLDNLCHQDGAISKRLRDPAETDEDMTEELSEELREELSYIMDFRLWVAAEWVIHSSVVIFEYLDSKEEPDESTARMLMAGSLCNDTTPLSVKRWEFWKMRFSEIAADSEKLKLDPSSLEQISEALKSMDAVGK</sequence>
<gene>
    <name evidence="1" type="ORF">VP1G_01874</name>
</gene>
<dbReference type="AlphaFoldDB" id="A0A194US98"/>
<reference evidence="2" key="1">
    <citation type="submission" date="2014-12" db="EMBL/GenBank/DDBJ databases">
        <title>Genome Sequence of Valsa Canker Pathogens Uncovers a Specific Adaption of Colonization on Woody Bark.</title>
        <authorList>
            <person name="Yin Z."/>
            <person name="Liu H."/>
            <person name="Gao X."/>
            <person name="Li Z."/>
            <person name="Song N."/>
            <person name="Ke X."/>
            <person name="Dai Q."/>
            <person name="Wu Y."/>
            <person name="Sun Y."/>
            <person name="Xu J.-R."/>
            <person name="Kang Z.K."/>
            <person name="Wang L."/>
            <person name="Huang L."/>
        </authorList>
    </citation>
    <scope>NUCLEOTIDE SEQUENCE [LARGE SCALE GENOMIC DNA]</scope>
    <source>
        <strain evidence="2">SXYL134</strain>
    </source>
</reference>
<protein>
    <recommendedName>
        <fullName evidence="3">Nuclear pore complex protein Nup85</fullName>
    </recommendedName>
</protein>
<evidence type="ECO:0008006" key="3">
    <source>
        <dbReference type="Google" id="ProtNLM"/>
    </source>
</evidence>
<dbReference type="OrthoDB" id="3350591at2759"/>
<dbReference type="PANTHER" id="PTHR38797">
    <property type="entry name" value="NUCLEAR PORE COMPLEX PROTEIN NUP85-RELATED"/>
    <property type="match status" value="1"/>
</dbReference>
<proteinExistence type="predicted"/>
<evidence type="ECO:0000313" key="1">
    <source>
        <dbReference type="EMBL" id="KUI54572.1"/>
    </source>
</evidence>
<evidence type="ECO:0000313" key="2">
    <source>
        <dbReference type="Proteomes" id="UP000078576"/>
    </source>
</evidence>
<name>A0A194US98_CYTMA</name>
<dbReference type="InterPro" id="IPR053204">
    <property type="entry name" value="Oxopyrrolidines_Biosynth-assoc"/>
</dbReference>
<dbReference type="EMBL" id="KN714674">
    <property type="protein sequence ID" value="KUI54572.1"/>
    <property type="molecule type" value="Genomic_DNA"/>
</dbReference>
<organism evidence="1 2">
    <name type="scientific">Cytospora mali</name>
    <name type="common">Apple Valsa canker fungus</name>
    <name type="synonym">Valsa mali</name>
    <dbReference type="NCBI Taxonomy" id="578113"/>
    <lineage>
        <taxon>Eukaryota</taxon>
        <taxon>Fungi</taxon>
        <taxon>Dikarya</taxon>
        <taxon>Ascomycota</taxon>
        <taxon>Pezizomycotina</taxon>
        <taxon>Sordariomycetes</taxon>
        <taxon>Sordariomycetidae</taxon>
        <taxon>Diaporthales</taxon>
        <taxon>Cytosporaceae</taxon>
        <taxon>Cytospora</taxon>
    </lineage>
</organism>
<dbReference type="Pfam" id="PF12311">
    <property type="entry name" value="DUF3632"/>
    <property type="match status" value="1"/>
</dbReference>
<accession>A0A194US98</accession>